<protein>
    <submittedName>
        <fullName evidence="1">Uncharacterized protein</fullName>
    </submittedName>
</protein>
<accession>A2BLQ4</accession>
<name>A2BLQ4_HYPBU</name>
<proteinExistence type="predicted"/>
<gene>
    <name evidence="1" type="ordered locus">Hbut_1072</name>
</gene>
<dbReference type="Proteomes" id="UP000002593">
    <property type="component" value="Chromosome"/>
</dbReference>
<evidence type="ECO:0000313" key="2">
    <source>
        <dbReference type="Proteomes" id="UP000002593"/>
    </source>
</evidence>
<dbReference type="RefSeq" id="WP_011822233.1">
    <property type="nucleotide sequence ID" value="NC_008818.1"/>
</dbReference>
<dbReference type="KEGG" id="hbu:Hbut_1072"/>
<keyword evidence="2" id="KW-1185">Reference proteome</keyword>
<dbReference type="HOGENOM" id="CLU_2629667_0_0_2"/>
<dbReference type="GeneID" id="4782422"/>
<reference evidence="1 2" key="1">
    <citation type="journal article" date="2007" name="Archaea">
        <title>The genome of Hyperthermus butylicus: a sulfur-reducing, peptide fermenting, neutrophilic Crenarchaeote growing up to 108 degrees C.</title>
        <authorList>
            <person name="Brugger K."/>
            <person name="Chen L."/>
            <person name="Stark M."/>
            <person name="Zibat A."/>
            <person name="Redder P."/>
            <person name="Ruepp A."/>
            <person name="Awayez M."/>
            <person name="She Q."/>
            <person name="Garrett R.A."/>
            <person name="Klenk H.P."/>
        </authorList>
    </citation>
    <scope>NUCLEOTIDE SEQUENCE [LARGE SCALE GENOMIC DNA]</scope>
    <source>
        <strain evidence="2">DSM 5456 / JCM 9403 / PLM1-5</strain>
    </source>
</reference>
<evidence type="ECO:0000313" key="1">
    <source>
        <dbReference type="EMBL" id="ABM80915.1"/>
    </source>
</evidence>
<organism evidence="1 2">
    <name type="scientific">Hyperthermus butylicus (strain DSM 5456 / JCM 9403 / PLM1-5)</name>
    <dbReference type="NCBI Taxonomy" id="415426"/>
    <lineage>
        <taxon>Archaea</taxon>
        <taxon>Thermoproteota</taxon>
        <taxon>Thermoprotei</taxon>
        <taxon>Desulfurococcales</taxon>
        <taxon>Pyrodictiaceae</taxon>
        <taxon>Hyperthermus</taxon>
    </lineage>
</organism>
<sequence>MENIDALYERVDKAFSILEELERRLGMFFQAVEECGGRVRGQAYNIYTLMVQLRDELAEIRRLASGLAVGGSREVQS</sequence>
<dbReference type="EMBL" id="CP000493">
    <property type="protein sequence ID" value="ABM80915.1"/>
    <property type="molecule type" value="Genomic_DNA"/>
</dbReference>
<dbReference type="AlphaFoldDB" id="A2BLQ4"/>
<dbReference type="STRING" id="415426.Hbut_1072"/>
<dbReference type="EnsemblBacteria" id="ABM80915">
    <property type="protein sequence ID" value="ABM80915"/>
    <property type="gene ID" value="Hbut_1072"/>
</dbReference>